<dbReference type="FunFam" id="3.40.50.300:FF:001256">
    <property type="entry name" value="Pentafunctional AROM polypeptide"/>
    <property type="match status" value="1"/>
</dbReference>
<dbReference type="SUPFAM" id="SSF53223">
    <property type="entry name" value="Aminoacid dehydrogenase-like, N-terminal domain"/>
    <property type="match status" value="1"/>
</dbReference>
<evidence type="ECO:0000256" key="24">
    <source>
        <dbReference type="ARBA" id="ARBA00023002"/>
    </source>
</evidence>
<dbReference type="InterPro" id="IPR023193">
    <property type="entry name" value="EPSP_synthase_CS"/>
</dbReference>
<dbReference type="NCBIfam" id="TIGR00879">
    <property type="entry name" value="SP"/>
    <property type="match status" value="1"/>
</dbReference>
<dbReference type="FunFam" id="3.20.20.70:FF:000197">
    <property type="entry name" value="Alpha-galactosidase"/>
    <property type="match status" value="1"/>
</dbReference>
<evidence type="ECO:0000256" key="12">
    <source>
        <dbReference type="ARBA" id="ARBA00022605"/>
    </source>
</evidence>
<feature type="region of interest" description="Shikimate dehydrogenase" evidence="33">
    <location>
        <begin position="2249"/>
        <end position="2546"/>
    </location>
</feature>
<evidence type="ECO:0000256" key="1">
    <source>
        <dbReference type="ARBA" id="ARBA00001255"/>
    </source>
</evidence>
<evidence type="ECO:0000256" key="2">
    <source>
        <dbReference type="ARBA" id="ARBA00003969"/>
    </source>
</evidence>
<feature type="binding site" evidence="33">
    <location>
        <position position="1131"/>
    </location>
    <ligand>
        <name>NAD(+)</name>
        <dbReference type="ChEBI" id="CHEBI:57540"/>
    </ligand>
</feature>
<evidence type="ECO:0000256" key="15">
    <source>
        <dbReference type="ARBA" id="ARBA00022723"/>
    </source>
</evidence>
<dbReference type="InterPro" id="IPR046346">
    <property type="entry name" value="Aminoacid_DH-like_N_sf"/>
</dbReference>
<dbReference type="GO" id="GO:0016020">
    <property type="term" value="C:membrane"/>
    <property type="evidence" value="ECO:0007669"/>
    <property type="project" value="UniProtKB-SubCell"/>
</dbReference>
<evidence type="ECO:0000313" key="38">
    <source>
        <dbReference type="Proteomes" id="UP001217918"/>
    </source>
</evidence>
<keyword evidence="22 33" id="KW-0521">NADP</keyword>
<dbReference type="Pfam" id="PF01487">
    <property type="entry name" value="DHquinase_I"/>
    <property type="match status" value="1"/>
</dbReference>
<dbReference type="HAMAP" id="MF_00210">
    <property type="entry name" value="EPSP_synth"/>
    <property type="match status" value="1"/>
</dbReference>
<protein>
    <recommendedName>
        <fullName evidence="33">Pentafunctional AROM polypeptide</fullName>
    </recommendedName>
    <domain>
        <recommendedName>
            <fullName evidence="33">3-dehydroquinate synthase</fullName>
            <shortName evidence="33">DHQS</shortName>
            <ecNumber evidence="33">4.2.3.4</ecNumber>
        </recommendedName>
    </domain>
    <domain>
        <recommendedName>
            <fullName evidence="33">3-phosphoshikimate 1-carboxyvinyltransferase</fullName>
            <ecNumber evidence="33">2.5.1.19</ecNumber>
        </recommendedName>
        <alternativeName>
            <fullName evidence="33">5-enolpyruvylshikimate-3-phosphate synthase</fullName>
            <shortName evidence="33">EPSP synthase</shortName>
            <shortName evidence="33">EPSPS</shortName>
        </alternativeName>
    </domain>
    <domain>
        <recommendedName>
            <fullName evidence="33">Shikimate kinase</fullName>
            <shortName evidence="33">SK</shortName>
            <ecNumber evidence="33">2.7.1.71</ecNumber>
        </recommendedName>
    </domain>
    <domain>
        <recommendedName>
            <fullName evidence="33">3-dehydroquinate dehydratase</fullName>
            <shortName evidence="33">3-dehydroquinase</shortName>
            <ecNumber evidence="33">4.2.1.10</ecNumber>
        </recommendedName>
    </domain>
    <domain>
        <recommendedName>
            <fullName evidence="33">Shikimate dehydrogenase</fullName>
            <ecNumber evidence="33">1.1.1.25</ecNumber>
        </recommendedName>
    </domain>
</protein>
<dbReference type="InterPro" id="IPR005829">
    <property type="entry name" value="Sugar_transporter_CS"/>
</dbReference>
<feature type="binding site" evidence="33">
    <location>
        <begin position="1135"/>
        <end position="1138"/>
    </location>
    <ligand>
        <name>7-phospho-2-dehydro-3-deoxy-D-arabino-heptonate</name>
        <dbReference type="ChEBI" id="CHEBI:58394"/>
    </ligand>
</feature>
<keyword evidence="17 33" id="KW-0547">Nucleotide-binding</keyword>
<feature type="binding site" evidence="33">
    <location>
        <position position="1071"/>
    </location>
    <ligand>
        <name>7-phospho-2-dehydro-3-deoxy-D-arabino-heptonate</name>
        <dbReference type="ChEBI" id="CHEBI:58394"/>
    </ligand>
</feature>
<dbReference type="InterPro" id="IPR013708">
    <property type="entry name" value="Shikimate_DH-bd_N"/>
</dbReference>
<feature type="transmembrane region" description="Helical" evidence="35">
    <location>
        <begin position="695"/>
        <end position="717"/>
    </location>
</feature>
<evidence type="ECO:0000256" key="28">
    <source>
        <dbReference type="ARBA" id="ARBA00023268"/>
    </source>
</evidence>
<comment type="catalytic activity">
    <reaction evidence="1">
        <text>Hydrolysis of terminal, non-reducing alpha-D-galactose residues in alpha-D-galactosides, including galactose oligosaccharides, galactomannans and galactolipids.</text>
        <dbReference type="EC" id="3.2.1.22"/>
    </reaction>
</comment>
<comment type="function">
    <text evidence="2">Hydrolyzes a variety of simple alpha-D-galactoside as well as more complex molecules such as oligosaccharides and polysaccharides.</text>
</comment>
<comment type="subcellular location">
    <subcellularLocation>
        <location evidence="4 33">Cytoplasm</location>
    </subcellularLocation>
    <subcellularLocation>
        <location evidence="3">Membrane</location>
        <topology evidence="3">Multi-pass membrane protein</topology>
    </subcellularLocation>
</comment>
<dbReference type="EC" id="1.1.1.25" evidence="33"/>
<evidence type="ECO:0000256" key="25">
    <source>
        <dbReference type="ARBA" id="ARBA00023136"/>
    </source>
</evidence>
<feature type="binding site" evidence="33">
    <location>
        <position position="1244"/>
    </location>
    <ligand>
        <name>7-phospho-2-dehydro-3-deoxy-D-arabino-heptonate</name>
        <dbReference type="ChEBI" id="CHEBI:58394"/>
    </ligand>
</feature>
<dbReference type="NCBIfam" id="TIGR01356">
    <property type="entry name" value="aroA"/>
    <property type="match status" value="1"/>
</dbReference>
<dbReference type="PANTHER" id="PTHR21090:SF5">
    <property type="entry name" value="PENTAFUNCTIONAL AROM POLYPEPTIDE"/>
    <property type="match status" value="1"/>
</dbReference>
<dbReference type="InterPro" id="IPR041121">
    <property type="entry name" value="SDH_C"/>
</dbReference>
<dbReference type="FunFam" id="1.20.1090.10:FF:000007">
    <property type="entry name" value="Pentafunctional AROM polypeptide"/>
    <property type="match status" value="1"/>
</dbReference>
<dbReference type="Pfam" id="PF16499">
    <property type="entry name" value="Melibiase_2"/>
    <property type="match status" value="1"/>
</dbReference>
<dbReference type="InterPro" id="IPR023000">
    <property type="entry name" value="Shikimate_kinase_CS"/>
</dbReference>
<feature type="active site" description="Proton acceptor; for 3-dehydroquinate synthase activity" evidence="33">
    <location>
        <position position="1217"/>
    </location>
</feature>
<comment type="catalytic activity">
    <reaction evidence="33">
        <text>3-dehydroquinate = 3-dehydroshikimate + H2O</text>
        <dbReference type="Rhea" id="RHEA:21096"/>
        <dbReference type="ChEBI" id="CHEBI:15377"/>
        <dbReference type="ChEBI" id="CHEBI:16630"/>
        <dbReference type="ChEBI" id="CHEBI:32364"/>
        <dbReference type="EC" id="4.2.1.10"/>
    </reaction>
</comment>
<feature type="transmembrane region" description="Helical" evidence="35">
    <location>
        <begin position="1049"/>
        <end position="1070"/>
    </location>
</feature>
<evidence type="ECO:0000256" key="4">
    <source>
        <dbReference type="ARBA" id="ARBA00004496"/>
    </source>
</evidence>
<feature type="binding site" evidence="33">
    <location>
        <begin position="1055"/>
        <end position="1057"/>
    </location>
    <ligand>
        <name>NAD(+)</name>
        <dbReference type="ChEBI" id="CHEBI:57540"/>
    </ligand>
</feature>
<evidence type="ECO:0000256" key="30">
    <source>
        <dbReference type="ARBA" id="ARBA00044633"/>
    </source>
</evidence>
<dbReference type="EMBL" id="JAQQPM010000004">
    <property type="protein sequence ID" value="KAK2070905.1"/>
    <property type="molecule type" value="Genomic_DNA"/>
</dbReference>
<dbReference type="CDD" id="cd08195">
    <property type="entry name" value="DHQS"/>
    <property type="match status" value="1"/>
</dbReference>
<dbReference type="GO" id="GO:0003855">
    <property type="term" value="F:3-dehydroquinate dehydratase activity"/>
    <property type="evidence" value="ECO:0007669"/>
    <property type="project" value="UniProtKB-UniRule"/>
</dbReference>
<feature type="active site" description="Schiff-base intermediate with substrate; for 3-dehydroquinate dehydratase activity" evidence="33">
    <location>
        <position position="2167"/>
    </location>
</feature>
<dbReference type="PANTHER" id="PTHR21090">
    <property type="entry name" value="AROM/DEHYDROQUINATE SYNTHASE"/>
    <property type="match status" value="1"/>
</dbReference>
<evidence type="ECO:0000256" key="9">
    <source>
        <dbReference type="ARBA" id="ARBA00010992"/>
    </source>
</evidence>
<dbReference type="InterPro" id="IPR027417">
    <property type="entry name" value="P-loop_NTPase"/>
</dbReference>
<dbReference type="GO" id="GO:0003866">
    <property type="term" value="F:3-phosphoshikimate 1-carboxyvinyltransferase activity"/>
    <property type="evidence" value="ECO:0007669"/>
    <property type="project" value="UniProtKB-UniRule"/>
</dbReference>
<feature type="binding site" evidence="33">
    <location>
        <position position="1060"/>
    </location>
    <ligand>
        <name>NAD(+)</name>
        <dbReference type="ChEBI" id="CHEBI:57540"/>
    </ligand>
</feature>
<proteinExistence type="inferred from homology"/>
<feature type="binding site" evidence="33">
    <location>
        <position position="1207"/>
    </location>
    <ligand>
        <name>7-phospho-2-dehydro-3-deoxy-D-arabino-heptonate</name>
        <dbReference type="ChEBI" id="CHEBI:58394"/>
    </ligand>
</feature>
<evidence type="ECO:0000256" key="18">
    <source>
        <dbReference type="ARBA" id="ARBA00022777"/>
    </source>
</evidence>
<dbReference type="HAMAP" id="MF_03143">
    <property type="entry name" value="Pentafunct_AroM"/>
    <property type="match status" value="1"/>
</dbReference>
<evidence type="ECO:0000259" key="36">
    <source>
        <dbReference type="PROSITE" id="PS50850"/>
    </source>
</evidence>
<evidence type="ECO:0000256" key="11">
    <source>
        <dbReference type="ARBA" id="ARBA00022490"/>
    </source>
</evidence>
<evidence type="ECO:0000256" key="7">
    <source>
        <dbReference type="ARBA" id="ARBA00009743"/>
    </source>
</evidence>
<feature type="binding site" evidence="33">
    <location>
        <begin position="1834"/>
        <end position="1841"/>
    </location>
    <ligand>
        <name>ATP</name>
        <dbReference type="ChEBI" id="CHEBI:30616"/>
    </ligand>
</feature>
<evidence type="ECO:0000256" key="26">
    <source>
        <dbReference type="ARBA" id="ARBA00023141"/>
    </source>
</evidence>
<dbReference type="Gene3D" id="3.40.50.300">
    <property type="entry name" value="P-loop containing nucleotide triphosphate hydrolases"/>
    <property type="match status" value="1"/>
</dbReference>
<feature type="region of interest" description="3-dehydroquinate synthase" evidence="33">
    <location>
        <begin position="1"/>
        <end position="1341"/>
    </location>
</feature>
<dbReference type="EC" id="4.2.1.10" evidence="33"/>
<dbReference type="EC" id="4.2.3.4" evidence="33"/>
<dbReference type="Pfam" id="PF01761">
    <property type="entry name" value="DHQ_synthase"/>
    <property type="match status" value="1"/>
</dbReference>
<dbReference type="CDD" id="cd17356">
    <property type="entry name" value="MFS_HXT"/>
    <property type="match status" value="1"/>
</dbReference>
<dbReference type="NCBIfam" id="TIGR01809">
    <property type="entry name" value="Shik-DH-AROM"/>
    <property type="match status" value="1"/>
</dbReference>
<dbReference type="FunFam" id="3.40.50.1970:FF:000007">
    <property type="entry name" value="Pentafunctional AROM polypeptide"/>
    <property type="match status" value="1"/>
</dbReference>
<dbReference type="PROSITE" id="PS01028">
    <property type="entry name" value="DEHYDROQUINASE_I"/>
    <property type="match status" value="1"/>
</dbReference>
<dbReference type="Gene3D" id="2.60.40.1180">
    <property type="entry name" value="Golgi alpha-mannosidase II"/>
    <property type="match status" value="1"/>
</dbReference>
<evidence type="ECO:0000256" key="8">
    <source>
        <dbReference type="ARBA" id="ARBA00009948"/>
    </source>
</evidence>
<dbReference type="CDD" id="cd00464">
    <property type="entry name" value="SK"/>
    <property type="match status" value="1"/>
</dbReference>
<feature type="binding site" evidence="33">
    <location>
        <position position="1228"/>
    </location>
    <ligand>
        <name>7-phospho-2-dehydro-3-deoxy-D-arabino-heptonate</name>
        <dbReference type="ChEBI" id="CHEBI:58394"/>
    </ligand>
</feature>
<dbReference type="GO" id="GO:0009423">
    <property type="term" value="P:chorismate biosynthetic process"/>
    <property type="evidence" value="ECO:0007669"/>
    <property type="project" value="UniProtKB-UniRule"/>
</dbReference>
<feature type="active site" description="For EPSP synthase activity" evidence="33">
    <location>
        <position position="1780"/>
    </location>
</feature>
<feature type="domain" description="Major facilitator superfamily (MFS) profile" evidence="36">
    <location>
        <begin position="438"/>
        <end position="884"/>
    </location>
</feature>
<comment type="similarity">
    <text evidence="33">In the 2nd section; belongs to the EPSP synthase family.</text>
</comment>
<keyword evidence="28 33" id="KW-0511">Multifunctional enzyme</keyword>
<feature type="transmembrane region" description="Helical" evidence="35">
    <location>
        <begin position="796"/>
        <end position="819"/>
    </location>
</feature>
<feature type="binding site" evidence="33">
    <location>
        <begin position="1120"/>
        <end position="1123"/>
    </location>
    <ligand>
        <name>NAD(+)</name>
        <dbReference type="ChEBI" id="CHEBI:57540"/>
    </ligand>
</feature>
<dbReference type="InterPro" id="IPR031322">
    <property type="entry name" value="Shikimate/glucono_kinase"/>
</dbReference>
<evidence type="ECO:0000256" key="14">
    <source>
        <dbReference type="ARBA" id="ARBA00022692"/>
    </source>
</evidence>
<keyword evidence="21 33" id="KW-0067">ATP-binding</keyword>
<evidence type="ECO:0000313" key="37">
    <source>
        <dbReference type="EMBL" id="KAK2070905.1"/>
    </source>
</evidence>
<feature type="region of interest" description="Disordered" evidence="34">
    <location>
        <begin position="1804"/>
        <end position="1824"/>
    </location>
</feature>
<evidence type="ECO:0000256" key="5">
    <source>
        <dbReference type="ARBA" id="ARBA00004811"/>
    </source>
</evidence>
<dbReference type="InterPro" id="IPR001986">
    <property type="entry name" value="Enolpyruvate_Tfrase_dom"/>
</dbReference>
<evidence type="ECO:0000256" key="35">
    <source>
        <dbReference type="SAM" id="Phobius"/>
    </source>
</evidence>
<comment type="similarity">
    <text evidence="33">In the N-terminal section; belongs to the sugar phosphate cyclases superfamily. Dehydroquinate synthase family.</text>
</comment>
<evidence type="ECO:0000256" key="34">
    <source>
        <dbReference type="SAM" id="MobiDB-lite"/>
    </source>
</evidence>
<dbReference type="PRINTS" id="PR00740">
    <property type="entry name" value="GLHYDRLASE27"/>
</dbReference>
<feature type="transmembrane region" description="Helical" evidence="35">
    <location>
        <begin position="729"/>
        <end position="750"/>
    </location>
</feature>
<dbReference type="GO" id="GO:0005524">
    <property type="term" value="F:ATP binding"/>
    <property type="evidence" value="ECO:0007669"/>
    <property type="project" value="UniProtKB-UniRule"/>
</dbReference>
<dbReference type="SUPFAM" id="SSF55205">
    <property type="entry name" value="EPT/RTPC-like"/>
    <property type="match status" value="1"/>
</dbReference>
<comment type="similarity">
    <text evidence="9">Belongs to the major facilitator superfamily. Sugar transporter (TC 2.A.1.1) family.</text>
</comment>
<keyword evidence="23 35" id="KW-1133">Transmembrane helix</keyword>
<dbReference type="GO" id="GO:0009073">
    <property type="term" value="P:aromatic amino acid family biosynthetic process"/>
    <property type="evidence" value="ECO:0007669"/>
    <property type="project" value="UniProtKB-UniRule"/>
</dbReference>
<evidence type="ECO:0000256" key="22">
    <source>
        <dbReference type="ARBA" id="ARBA00022857"/>
    </source>
</evidence>
<feature type="active site" description="Proton acceptor; for 3-dehydroquinate synthase activity" evidence="33">
    <location>
        <position position="1232"/>
    </location>
</feature>
<keyword evidence="38" id="KW-1185">Reference proteome</keyword>
<dbReference type="PROSITE" id="PS00512">
    <property type="entry name" value="ALPHA_GALACTOSIDASE"/>
    <property type="match status" value="1"/>
</dbReference>
<dbReference type="NCBIfam" id="TIGR01093">
    <property type="entry name" value="aroD"/>
    <property type="match status" value="1"/>
</dbReference>
<dbReference type="InterPro" id="IPR010110">
    <property type="entry name" value="Shikimate_DH_AroM-type"/>
</dbReference>
<feature type="binding site" evidence="33">
    <location>
        <position position="1087"/>
    </location>
    <ligand>
        <name>7-phospho-2-dehydro-3-deoxy-D-arabino-heptonate</name>
        <dbReference type="ChEBI" id="CHEBI:58394"/>
    </ligand>
</feature>
<feature type="binding site" evidence="33">
    <location>
        <begin position="979"/>
        <end position="981"/>
    </location>
    <ligand>
        <name>NAD(+)</name>
        <dbReference type="ChEBI" id="CHEBI:57540"/>
    </ligand>
</feature>
<comment type="catalytic activity">
    <reaction evidence="33">
        <text>shikimate + NADP(+) = 3-dehydroshikimate + NADPH + H(+)</text>
        <dbReference type="Rhea" id="RHEA:17737"/>
        <dbReference type="ChEBI" id="CHEBI:15378"/>
        <dbReference type="ChEBI" id="CHEBI:16630"/>
        <dbReference type="ChEBI" id="CHEBI:36208"/>
        <dbReference type="ChEBI" id="CHEBI:57783"/>
        <dbReference type="ChEBI" id="CHEBI:58349"/>
        <dbReference type="EC" id="1.1.1.25"/>
    </reaction>
</comment>
<dbReference type="NCBIfam" id="TIGR01357">
    <property type="entry name" value="aroB"/>
    <property type="match status" value="1"/>
</dbReference>
<dbReference type="InterPro" id="IPR005828">
    <property type="entry name" value="MFS_sugar_transport-like"/>
</dbReference>
<dbReference type="Gene3D" id="3.40.50.10860">
    <property type="entry name" value="Leucine Dehydrogenase, chain A, domain 1"/>
    <property type="match status" value="1"/>
</dbReference>
<comment type="subunit">
    <text evidence="33">Homodimer.</text>
</comment>
<comment type="similarity">
    <text evidence="7">Belongs to the glycosyl hydrolase 27 family.</text>
</comment>
<feature type="transmembrane region" description="Helical" evidence="35">
    <location>
        <begin position="537"/>
        <end position="561"/>
    </location>
</feature>
<comment type="pathway">
    <text evidence="33">Metabolic intermediate biosynthesis; chorismate biosynthesis; chorismate from D-erythrose 4-phosphate and phosphoenolpyruvate: step 3/7.</text>
</comment>
<dbReference type="FunFam" id="3.20.20.70:FF:000135">
    <property type="entry name" value="Pentafunctional AROM polypeptide"/>
    <property type="match status" value="1"/>
</dbReference>
<feature type="binding site" evidence="33">
    <location>
        <position position="1228"/>
    </location>
    <ligand>
        <name>Zn(2+)</name>
        <dbReference type="ChEBI" id="CHEBI:29105"/>
        <note>catalytic</note>
    </ligand>
</feature>
<feature type="binding site" evidence="33">
    <location>
        <begin position="1221"/>
        <end position="1225"/>
    </location>
    <ligand>
        <name>7-phospho-2-dehydro-3-deoxy-D-arabino-heptonate</name>
        <dbReference type="ChEBI" id="CHEBI:58394"/>
    </ligand>
</feature>
<dbReference type="Pfam" id="PF00275">
    <property type="entry name" value="EPSP_synthase"/>
    <property type="match status" value="1"/>
</dbReference>
<evidence type="ECO:0000256" key="3">
    <source>
        <dbReference type="ARBA" id="ARBA00004141"/>
    </source>
</evidence>
<keyword evidence="16" id="KW-0732">Signal</keyword>
<dbReference type="GO" id="GO:0005737">
    <property type="term" value="C:cytoplasm"/>
    <property type="evidence" value="ECO:0007669"/>
    <property type="project" value="UniProtKB-SubCell"/>
</dbReference>
<dbReference type="InterPro" id="IPR003663">
    <property type="entry name" value="Sugar/inositol_transpt"/>
</dbReference>
<dbReference type="SUPFAM" id="SSF52540">
    <property type="entry name" value="P-loop containing nucleoside triphosphate hydrolases"/>
    <property type="match status" value="1"/>
</dbReference>
<dbReference type="Gene3D" id="3.65.10.10">
    <property type="entry name" value="Enolpyruvate transferase domain"/>
    <property type="match status" value="2"/>
</dbReference>
<evidence type="ECO:0000256" key="20">
    <source>
        <dbReference type="ARBA" id="ARBA00022833"/>
    </source>
</evidence>
<dbReference type="SUPFAM" id="SSF51569">
    <property type="entry name" value="Aldolase"/>
    <property type="match status" value="1"/>
</dbReference>
<dbReference type="Pfam" id="PF08501">
    <property type="entry name" value="Shikimate_dh_N"/>
    <property type="match status" value="1"/>
</dbReference>
<comment type="similarity">
    <text evidence="33">In the 4th section; belongs to the type-I 3-dehydroquinase family.</text>
</comment>
<dbReference type="InterPro" id="IPR000623">
    <property type="entry name" value="Shikimate_kinase/TSH1"/>
</dbReference>
<evidence type="ECO:0000256" key="19">
    <source>
        <dbReference type="ARBA" id="ARBA00022801"/>
    </source>
</evidence>
<dbReference type="Gene3D" id="3.40.50.1970">
    <property type="match status" value="1"/>
</dbReference>
<feature type="active site" description="Proton acceptor; for 3-dehydroquinate dehydratase activity" evidence="33">
    <location>
        <position position="2139"/>
    </location>
</feature>
<keyword evidence="20 33" id="KW-0862">Zinc</keyword>
<dbReference type="SUPFAM" id="SSF103473">
    <property type="entry name" value="MFS general substrate transporter"/>
    <property type="match status" value="1"/>
</dbReference>
<evidence type="ECO:0000256" key="17">
    <source>
        <dbReference type="ARBA" id="ARBA00022741"/>
    </source>
</evidence>
<dbReference type="InterPro" id="IPR016037">
    <property type="entry name" value="DHQ_synth_AroB"/>
</dbReference>
<comment type="pathway">
    <text evidence="33">Metabolic intermediate biosynthesis; chorismate biosynthesis; chorismate from D-erythrose 4-phosphate and phosphoenolpyruvate: step 2/7.</text>
</comment>
<dbReference type="InterPro" id="IPR002241">
    <property type="entry name" value="Glyco_hydro_27"/>
</dbReference>
<feature type="binding site" evidence="33">
    <location>
        <begin position="1080"/>
        <end position="1081"/>
    </location>
    <ligand>
        <name>NAD(+)</name>
        <dbReference type="ChEBI" id="CHEBI:57540"/>
    </ligand>
</feature>
<comment type="similarity">
    <text evidence="8">Belongs to the EPSP synthase family.</text>
</comment>
<dbReference type="InterPro" id="IPR056179">
    <property type="entry name" value="DHQS_C"/>
</dbReference>
<comment type="similarity">
    <text evidence="33">In the 3rd section; belongs to the shikimate kinase family.</text>
</comment>
<organism evidence="37 38">
    <name type="scientific">Phyllachora maydis</name>
    <dbReference type="NCBI Taxonomy" id="1825666"/>
    <lineage>
        <taxon>Eukaryota</taxon>
        <taxon>Fungi</taxon>
        <taxon>Dikarya</taxon>
        <taxon>Ascomycota</taxon>
        <taxon>Pezizomycotina</taxon>
        <taxon>Sordariomycetes</taxon>
        <taxon>Sordariomycetidae</taxon>
        <taxon>Phyllachorales</taxon>
        <taxon>Phyllachoraceae</taxon>
        <taxon>Phyllachora</taxon>
    </lineage>
</organism>
<evidence type="ECO:0000256" key="13">
    <source>
        <dbReference type="ARBA" id="ARBA00022679"/>
    </source>
</evidence>
<evidence type="ECO:0000256" key="29">
    <source>
        <dbReference type="ARBA" id="ARBA00023295"/>
    </source>
</evidence>
<name>A0AAD9MDE9_9PEZI</name>
<feature type="binding site" evidence="33">
    <location>
        <position position="1103"/>
    </location>
    <ligand>
        <name>7-phospho-2-dehydro-3-deoxy-D-arabino-heptonate</name>
        <dbReference type="ChEBI" id="CHEBI:58394"/>
    </ligand>
</feature>
<dbReference type="InterPro" id="IPR036968">
    <property type="entry name" value="Enolpyruvate_Tfrase_sf"/>
</dbReference>
<dbReference type="InterPro" id="IPR013780">
    <property type="entry name" value="Glyco_hydro_b"/>
</dbReference>
<keyword evidence="13 33" id="KW-0808">Transferase</keyword>
<comment type="function">
    <text evidence="32 33">The AROM polypeptide catalyzes 5 consecutive enzymatic reactions in prechorismate polyaromatic amino acid biosynthesis.</text>
</comment>
<evidence type="ECO:0000256" key="10">
    <source>
        <dbReference type="ARBA" id="ARBA00022448"/>
    </source>
</evidence>
<evidence type="ECO:0000256" key="27">
    <source>
        <dbReference type="ARBA" id="ARBA00023239"/>
    </source>
</evidence>
<evidence type="ECO:0000256" key="33">
    <source>
        <dbReference type="HAMAP-Rule" id="MF_03143"/>
    </source>
</evidence>
<reference evidence="37" key="1">
    <citation type="journal article" date="2023" name="Mol. Plant Microbe Interact.">
        <title>Elucidating the Obligate Nature and Biological Capacity of an Invasive Fungal Corn Pathogen.</title>
        <authorList>
            <person name="MacCready J.S."/>
            <person name="Roggenkamp E.M."/>
            <person name="Gdanetz K."/>
            <person name="Chilvers M.I."/>
        </authorList>
    </citation>
    <scope>NUCLEOTIDE SEQUENCE</scope>
    <source>
        <strain evidence="37">PM02</strain>
    </source>
</reference>
<keyword evidence="18 33" id="KW-0418">Kinase</keyword>
<dbReference type="Pfam" id="PF24621">
    <property type="entry name" value="DHQS_C"/>
    <property type="match status" value="1"/>
</dbReference>
<dbReference type="GO" id="GO:0004764">
    <property type="term" value="F:shikimate 3-dehydrogenase (NADP+) activity"/>
    <property type="evidence" value="ECO:0007669"/>
    <property type="project" value="UniProtKB-UniRule"/>
</dbReference>
<dbReference type="Proteomes" id="UP001217918">
    <property type="component" value="Unassembled WGS sequence"/>
</dbReference>
<dbReference type="InterPro" id="IPR018508">
    <property type="entry name" value="3-dehydroquinate_DH_AS"/>
</dbReference>
<keyword evidence="14 35" id="KW-0812">Transmembrane</keyword>
<dbReference type="InterPro" id="IPR030960">
    <property type="entry name" value="DHQS/DOIS_N"/>
</dbReference>
<comment type="catalytic activity">
    <reaction evidence="30">
        <text>3-phosphoshikimate + phosphoenolpyruvate = 5-O-(1-carboxyvinyl)-3-phosphoshikimate + phosphate</text>
        <dbReference type="Rhea" id="RHEA:21256"/>
        <dbReference type="ChEBI" id="CHEBI:43474"/>
        <dbReference type="ChEBI" id="CHEBI:57701"/>
        <dbReference type="ChEBI" id="CHEBI:58702"/>
        <dbReference type="ChEBI" id="CHEBI:145989"/>
        <dbReference type="EC" id="2.5.1.19"/>
    </reaction>
    <physiologicalReaction direction="left-to-right" evidence="30">
        <dbReference type="Rhea" id="RHEA:21257"/>
    </physiologicalReaction>
</comment>
<dbReference type="GO" id="GO:0004557">
    <property type="term" value="F:alpha-galactosidase activity"/>
    <property type="evidence" value="ECO:0007669"/>
    <property type="project" value="UniProtKB-EC"/>
</dbReference>
<dbReference type="SUPFAM" id="SSF51735">
    <property type="entry name" value="NAD(P)-binding Rossmann-fold domains"/>
    <property type="match status" value="1"/>
</dbReference>
<evidence type="ECO:0000256" key="23">
    <source>
        <dbReference type="ARBA" id="ARBA00022989"/>
    </source>
</evidence>
<evidence type="ECO:0000256" key="21">
    <source>
        <dbReference type="ARBA" id="ARBA00022840"/>
    </source>
</evidence>
<dbReference type="Gene3D" id="1.20.1090.10">
    <property type="entry name" value="Dehydroquinate synthase-like - alpha domain"/>
    <property type="match status" value="1"/>
</dbReference>
<dbReference type="GO" id="GO:0008652">
    <property type="term" value="P:amino acid biosynthetic process"/>
    <property type="evidence" value="ECO:0007669"/>
    <property type="project" value="UniProtKB-KW"/>
</dbReference>
<dbReference type="PROSITE" id="PS50850">
    <property type="entry name" value="MFS"/>
    <property type="match status" value="1"/>
</dbReference>
<dbReference type="FunFam" id="1.20.1250.20:FF:000044">
    <property type="entry name" value="Hexose transporter Hxt3p"/>
    <property type="match status" value="1"/>
</dbReference>
<evidence type="ECO:0000256" key="31">
    <source>
        <dbReference type="ARBA" id="ARBA00048567"/>
    </source>
</evidence>
<dbReference type="EC" id="2.5.1.19" evidence="33"/>
<feature type="transmembrane region" description="Helical" evidence="35">
    <location>
        <begin position="568"/>
        <end position="587"/>
    </location>
</feature>
<dbReference type="Pfam" id="PF17801">
    <property type="entry name" value="Melibiase_C"/>
    <property type="match status" value="1"/>
</dbReference>
<dbReference type="Gene3D" id="3.20.20.70">
    <property type="entry name" value="Aldolase class I"/>
    <property type="match status" value="2"/>
</dbReference>
<comment type="similarity">
    <text evidence="33">In the C-terminal section; belongs to the shikimate dehydrogenase family.</text>
</comment>
<dbReference type="SUPFAM" id="SSF56796">
    <property type="entry name" value="Dehydroquinate synthase-like"/>
    <property type="match status" value="1"/>
</dbReference>
<keyword evidence="19" id="KW-0378">Hydrolase</keyword>
<dbReference type="InterPro" id="IPR013792">
    <property type="entry name" value="RNA3'P_cycl/enolpyr_Trfase_a/b"/>
</dbReference>
<evidence type="ECO:0000256" key="6">
    <source>
        <dbReference type="ARBA" id="ARBA00004842"/>
    </source>
</evidence>
<comment type="pathway">
    <text evidence="5 33">Metabolic intermediate biosynthesis; chorismate biosynthesis; chorismate from D-erythrose 4-phosphate and phosphoenolpyruvate: step 6/7.</text>
</comment>
<feature type="binding site" evidence="33">
    <location>
        <position position="1244"/>
    </location>
    <ligand>
        <name>Zn(2+)</name>
        <dbReference type="ChEBI" id="CHEBI:29105"/>
        <note>catalytic</note>
    </ligand>
</feature>
<keyword evidence="25 35" id="KW-0472">Membrane</keyword>
<feature type="binding site" evidence="33">
    <location>
        <position position="1102"/>
    </location>
    <ligand>
        <name>NAD(+)</name>
        <dbReference type="ChEBI" id="CHEBI:57540"/>
    </ligand>
</feature>
<keyword evidence="26 33" id="KW-0057">Aromatic amino acid biosynthesis</keyword>
<keyword evidence="12 33" id="KW-0028">Amino-acid biosynthesis</keyword>
<feature type="binding site" evidence="33">
    <location>
        <begin position="1024"/>
        <end position="1027"/>
    </location>
    <ligand>
        <name>NAD(+)</name>
        <dbReference type="ChEBI" id="CHEBI:57540"/>
    </ligand>
</feature>
<dbReference type="Pfam" id="PF18317">
    <property type="entry name" value="SDH_C"/>
    <property type="match status" value="1"/>
</dbReference>
<dbReference type="FunFam" id="3.65.10.10:FF:000007">
    <property type="entry name" value="Pentafunctional AROM polypeptide"/>
    <property type="match status" value="1"/>
</dbReference>
<dbReference type="GO" id="GO:0003856">
    <property type="term" value="F:3-dehydroquinate synthase activity"/>
    <property type="evidence" value="ECO:0007669"/>
    <property type="project" value="UniProtKB-UniRule"/>
</dbReference>
<feature type="transmembrane region" description="Helical" evidence="35">
    <location>
        <begin position="757"/>
        <end position="776"/>
    </location>
</feature>
<feature type="transmembrane region" description="Helical" evidence="35">
    <location>
        <begin position="431"/>
        <end position="452"/>
    </location>
</feature>
<feature type="binding site" evidence="33">
    <location>
        <position position="1313"/>
    </location>
    <ligand>
        <name>7-phospho-2-dehydro-3-deoxy-D-arabino-heptonate</name>
        <dbReference type="ChEBI" id="CHEBI:58394"/>
    </ligand>
</feature>
<comment type="pathway">
    <text evidence="6 33">Metabolic intermediate biosynthesis; chorismate biosynthesis; chorismate from D-erythrose 4-phosphate and phosphoenolpyruvate: step 5/7.</text>
</comment>
<dbReference type="InterPro" id="IPR041233">
    <property type="entry name" value="Melibiase_C"/>
</dbReference>
<dbReference type="PROSITE" id="PS00885">
    <property type="entry name" value="EPSP_SYNTHASE_2"/>
    <property type="match status" value="1"/>
</dbReference>
<dbReference type="GO" id="GO:0004765">
    <property type="term" value="F:shikimate kinase activity"/>
    <property type="evidence" value="ECO:0007669"/>
    <property type="project" value="UniProtKB-UniRule"/>
</dbReference>
<comment type="pathway">
    <text evidence="33">Metabolic intermediate biosynthesis; chorismate biosynthesis; chorismate from D-erythrose 4-phosphate and phosphoenolpyruvate: step 4/7.</text>
</comment>
<feature type="binding site" evidence="33">
    <location>
        <position position="1135"/>
    </location>
    <ligand>
        <name>Zn(2+)</name>
        <dbReference type="ChEBI" id="CHEBI:29105"/>
        <note>catalytic</note>
    </ligand>
</feature>
<dbReference type="InterPro" id="IPR017853">
    <property type="entry name" value="GH"/>
</dbReference>
<dbReference type="PROSITE" id="PS01128">
    <property type="entry name" value="SHIKIMATE_KINASE"/>
    <property type="match status" value="1"/>
</dbReference>
<dbReference type="EC" id="2.7.1.71" evidence="33"/>
<dbReference type="PROSITE" id="PS00216">
    <property type="entry name" value="SUGAR_TRANSPORT_1"/>
    <property type="match status" value="1"/>
</dbReference>
<accession>A0AAD9MDE9</accession>
<comment type="cofactor">
    <cofactor evidence="33">
        <name>Zn(2+)</name>
        <dbReference type="ChEBI" id="CHEBI:29105"/>
    </cofactor>
    <text evidence="33">Binds 2 Zn(2+) ions per subunit.</text>
</comment>
<keyword evidence="11 33" id="KW-0963">Cytoplasm</keyword>
<dbReference type="GO" id="GO:0005975">
    <property type="term" value="P:carbohydrate metabolic process"/>
    <property type="evidence" value="ECO:0007669"/>
    <property type="project" value="InterPro"/>
</dbReference>
<feature type="transmembrane region" description="Helical" evidence="35">
    <location>
        <begin position="607"/>
        <end position="626"/>
    </location>
</feature>
<dbReference type="HAMAP" id="MF_00109">
    <property type="entry name" value="Shikimate_kinase"/>
    <property type="match status" value="1"/>
</dbReference>
<dbReference type="Pfam" id="PF00083">
    <property type="entry name" value="Sugar_tr"/>
    <property type="match status" value="1"/>
</dbReference>
<dbReference type="InterPro" id="IPR008289">
    <property type="entry name" value="Pentafunct_AroM"/>
</dbReference>
<evidence type="ECO:0000256" key="16">
    <source>
        <dbReference type="ARBA" id="ARBA00022729"/>
    </source>
</evidence>
<keyword evidence="27 33" id="KW-0456">Lyase</keyword>
<dbReference type="GO" id="GO:0022857">
    <property type="term" value="F:transmembrane transporter activity"/>
    <property type="evidence" value="ECO:0007669"/>
    <property type="project" value="InterPro"/>
</dbReference>
<comment type="catalytic activity">
    <reaction evidence="33">
        <text>7-phospho-2-dehydro-3-deoxy-D-arabino-heptonate = 3-dehydroquinate + phosphate</text>
        <dbReference type="Rhea" id="RHEA:21968"/>
        <dbReference type="ChEBI" id="CHEBI:32364"/>
        <dbReference type="ChEBI" id="CHEBI:43474"/>
        <dbReference type="ChEBI" id="CHEBI:58394"/>
        <dbReference type="EC" id="4.2.3.4"/>
    </reaction>
</comment>
<dbReference type="InterPro" id="IPR036291">
    <property type="entry name" value="NAD(P)-bd_dom_sf"/>
</dbReference>
<feature type="transmembrane region" description="Helical" evidence="35">
    <location>
        <begin position="859"/>
        <end position="881"/>
    </location>
</feature>
<keyword evidence="29" id="KW-0326">Glycosidase</keyword>
<dbReference type="Gene3D" id="3.40.50.720">
    <property type="entry name" value="NAD(P)-binding Rossmann-like Domain"/>
    <property type="match status" value="1"/>
</dbReference>
<dbReference type="InterPro" id="IPR000111">
    <property type="entry name" value="Glyco_hydro_27/36_CS"/>
</dbReference>
<comment type="caution">
    <text evidence="37">The sequence shown here is derived from an EMBL/GenBank/DDBJ whole genome shotgun (WGS) entry which is preliminary data.</text>
</comment>
<feature type="transmembrane region" description="Helical" evidence="35">
    <location>
        <begin position="514"/>
        <end position="531"/>
    </location>
</feature>
<dbReference type="CDD" id="cd14792">
    <property type="entry name" value="GH27"/>
    <property type="match status" value="1"/>
</dbReference>
<dbReference type="SUPFAM" id="SSF51445">
    <property type="entry name" value="(Trans)glycosidases"/>
    <property type="match status" value="1"/>
</dbReference>
<keyword evidence="10" id="KW-0813">Transport</keyword>
<dbReference type="InterPro" id="IPR006264">
    <property type="entry name" value="EPSP_synthase"/>
</dbReference>
<gene>
    <name evidence="37" type="ORF">P8C59_005366</name>
</gene>
<sequence length="2546" mass="272514">MLAPLAASFLALAMHEKRLDNGLGRTPALGWNSWNQGGCDAATAATVLNTAKAFEDLGLKALGYTYLNIDDCWSQKQRNSTGYLQADPAKFPKGIDGLAQEVHAMGLKLGLYGDAGTMTCAGYPGSYGNEQKDADTLAAWGVDYWKYDNCQTEGPYTNRGISSNQYYPIMRDALLKTGKPILFSMCQWGRDNVWTWAAKVGNSWRMSADIQNNWASVASIAAKAGSIHQYSAPGGFNDLDMMELGNGVLTGAEERAHFGLWAIMKSPIILGTDMTKLPTSTLKIITNKAILAIHQDSLGKAATTFTPAGQAAPSDTALYPYFAGPLSDGVVIGLVAANGAATLTADFADVPGLGAGSFTWTELYSGRTGTGTSVSQSLDAHDMAIFKVLKPIEMTMAFLKRQAAHGEKGSSGAGEDGATAMAMAMVSEPRITALAIFLGTVASIGGFMFGYVSGQISGFFAMDDYGRRFGQPDGAGGYSFSAARQGTITGLLPIGCLFGSLIAGKIADSLGRRLAISVSSFWTCVGTVIEISSSTAWAQFAAGRLVTGVGIGALSVLVPMYQSESSPAIIRGALVSTYQLFITLGIWVSEMINYSSHDMASSASWRITDGLGSVWALMLGGGILLLPESPRYAYRMGRKDEARRTIASLAGLDPNARSVDFQISEIRVKLEEEKAGADTHWYEVFTGPRMFYRTVLGMTLQAGQQLTGANFFFYYGTTIFKATGIEDSYVTQIILGSVNVACTFGGLVVVQKAGRRTALLAGAAWMMICFLVYSFVGHFALSQTDPQSTPTAGNVLIAFSCLFIVAFATTWGPVVWTVTAELYPARYRAPCMAIATASNWFWNFMLSFFTRFITDAINYLYGLVFAGCCLALIFVVFFFLVESKDRSLEEIDTMYLLHVNPITSANWVDEGKMPVGDSASEGRAGDAIMADDECDSSRPTRIRILGQDDIVVDSGLWLSFVAHDLLANVPSSTYVLITDTTIERVYVDPFRTAFAGAAAGPAGSAGSAGPGPARLLTYAIPPGESSKSRETKADIEDWMLSQKCTRDTVVVALGGGVIGDLVGYVAATFMRGVRFVQVPTTLLAMVDSSIGGKTAIDTPMGKNLVGAFWQPRRVYIDLDFLDTLPPREFVNGMAEVIKTAAIWDEAEFGALEQDAGAVMAAIRNPSTPPAAAAAAAAAVAAVAPGRGRLDPIRSVLKRIVLGSVRVKAEVVSSDEREGGLRNLLNFGHSIGHAIEAILAPQLLHGEAVAIGMVKEAELARFLGVLRPGAVARLAKCIASYGLPTSLRDKRVVKLTAGKHCPLSVLLDKMSVDKKNEGDQKKVVLLSAIGATHEPRASAVDDDALRVVLAPSVRVTAGVRRAPVHYESVSVTPPGSKSISNRALVLAALGQGPCRLRNLLHSDDTEYMLTAIAQLKGATYAWEEAGEVLVVEGRGGQLWASEQPLYLGNAGTASRFLTSVVALCTSSGPASTVLTGNERMKVRPIGPLVDALRANGVQVDYAESEGSLPVRVAAAGGLAGGVIELAATVSSQYVSSLLMAAPYAKTPVTLRLVGGKPISQPYIDMTIAMMDDFGVRVEKSSEQPNTYHVPRGVYTNPVEYTVESDASSATYPLAIAAITGTTCTIPNIGAASLQGDARFAVHVLARMGCRVEQTKDSTTVTGPRVGELQAIPHVDMEPMTDAFLTASVLAAVARGTTRISGIANQRVKECNRIAAMREQLARFGVACTELDDGIEVTGRPVPSLTQPGVGVFCYDDHRVAMSFSVLAVVSPRPILILERECVGKTWPGWWDVLSQSFGVALDGEDAIAPSDGQGEEPAGRGQHGADSARSVFIIGMRGAGKTTAGGWMGDILKRPFVDLDEELERRMGMTIPDMIRGSLGWKGFRDAELALLRDMIRHRSTGYVVSCGGGIVESEEAREMLIAYGQSGGCVLLVHRDTDQLVEYLTQDTSRPALSENARDVYLRRKPWFDRCSNFQYHSPHPAGSEALREAPADFTRFVGVMCGQDTHNLTDLRAKAQSFFVSLTLPNIASALDLIPRVVAGSDAVELRVDLLEDYEPEFVARQVALLRSAADLPLVYTVRTASQGGRFPDGRHDLALQLLRLALRLGIEYLDLEMTMPDHVLQAITGSKGHTRIIASHHDPTGRLSWRGGAWMPHYNKALQYGDVIKLVGVAGNMADNFALEHFRTRMAAAHDTPLIALNMGTPGKLSRVLNHFLTPVSHADLPAKAAPGQLSAAEIRRASAIIGELETRSFYLFGRPISSSRSPALHNTLFAEVGLPHRYSLFETDVAADVEQLIRAPDFGGASVTMPLKLDIIPLLDEISPAARAIGAVNTIVRVAGQRLLGENTDWKGMVFALRQAGAGRPPPRASPASAVVFGSGGTSRAAIYALHTLNFRPIYIVGRSADKIKTLAASFPTDYEIQPLQRPETLAAAAAAATASLPSVAVSTVPSDRPLDPSMRETMVDVLRSPVTDGVPRVLLEMAYMPAHTAVMQLAQDFGWQAVPGLEVLVAQGWYQFQHWTSIKPLYSSARRAVMGQDELSGTSHHS</sequence>
<dbReference type="InterPro" id="IPR036259">
    <property type="entry name" value="MFS_trans_sf"/>
</dbReference>
<dbReference type="Gene3D" id="1.20.1250.20">
    <property type="entry name" value="MFS general substrate transporter like domains"/>
    <property type="match status" value="1"/>
</dbReference>
<dbReference type="CDD" id="cd00502">
    <property type="entry name" value="DHQase_I"/>
    <property type="match status" value="1"/>
</dbReference>
<comment type="catalytic activity">
    <reaction evidence="31 33">
        <text>shikimate + ATP = 3-phosphoshikimate + ADP + H(+)</text>
        <dbReference type="Rhea" id="RHEA:13121"/>
        <dbReference type="ChEBI" id="CHEBI:15378"/>
        <dbReference type="ChEBI" id="CHEBI:30616"/>
        <dbReference type="ChEBI" id="CHEBI:36208"/>
        <dbReference type="ChEBI" id="CHEBI:145989"/>
        <dbReference type="ChEBI" id="CHEBI:456216"/>
        <dbReference type="EC" id="2.7.1.71"/>
    </reaction>
</comment>
<feature type="binding site" evidence="33">
    <location>
        <position position="1093"/>
    </location>
    <ligand>
        <name>7-phospho-2-dehydro-3-deoxy-D-arabino-heptonate</name>
        <dbReference type="ChEBI" id="CHEBI:58394"/>
    </ligand>
</feature>
<dbReference type="PROSITE" id="PS00217">
    <property type="entry name" value="SUGAR_TRANSPORT_2"/>
    <property type="match status" value="1"/>
</dbReference>
<dbReference type="CDD" id="cd01556">
    <property type="entry name" value="EPSP_synthase"/>
    <property type="match status" value="1"/>
</dbReference>
<dbReference type="GO" id="GO:0046872">
    <property type="term" value="F:metal ion binding"/>
    <property type="evidence" value="ECO:0007669"/>
    <property type="project" value="UniProtKB-UniRule"/>
</dbReference>
<dbReference type="FunFam" id="3.65.10.10:FF:000008">
    <property type="entry name" value="Pentafunctional AROM polypeptide"/>
    <property type="match status" value="1"/>
</dbReference>
<dbReference type="InterPro" id="IPR013785">
    <property type="entry name" value="Aldolase_TIM"/>
</dbReference>
<dbReference type="PROSITE" id="PS00104">
    <property type="entry name" value="EPSP_SYNTHASE_1"/>
    <property type="match status" value="1"/>
</dbReference>
<feature type="transmembrane region" description="Helical" evidence="35">
    <location>
        <begin position="831"/>
        <end position="853"/>
    </location>
</feature>
<evidence type="ECO:0000256" key="32">
    <source>
        <dbReference type="ARBA" id="ARBA00054455"/>
    </source>
</evidence>
<keyword evidence="24 33" id="KW-0560">Oxidoreductase</keyword>
<dbReference type="CDD" id="cd01065">
    <property type="entry name" value="NAD_bind_Shikimate_DH"/>
    <property type="match status" value="1"/>
</dbReference>
<dbReference type="Pfam" id="PF01202">
    <property type="entry name" value="SKI"/>
    <property type="match status" value="1"/>
</dbReference>
<comment type="caution">
    <text evidence="33">Lacks conserved residue(s) required for the propagation of feature annotation.</text>
</comment>
<keyword evidence="15 33" id="KW-0479">Metal-binding</keyword>
<dbReference type="InterPro" id="IPR001381">
    <property type="entry name" value="DHquinase_I"/>
</dbReference>
<dbReference type="InterPro" id="IPR020846">
    <property type="entry name" value="MFS_dom"/>
</dbReference>